<organism evidence="2">
    <name type="scientific">Nonomuraea gerenzanensis</name>
    <dbReference type="NCBI Taxonomy" id="93944"/>
    <lineage>
        <taxon>Bacteria</taxon>
        <taxon>Bacillati</taxon>
        <taxon>Actinomycetota</taxon>
        <taxon>Actinomycetes</taxon>
        <taxon>Streptosporangiales</taxon>
        <taxon>Streptosporangiaceae</taxon>
        <taxon>Nonomuraea</taxon>
    </lineage>
</organism>
<dbReference type="EMBL" id="LT559118">
    <property type="protein sequence ID" value="SBP00388.1"/>
    <property type="molecule type" value="Genomic_DNA"/>
</dbReference>
<gene>
    <name evidence="2" type="ORF">BN4615_P9904</name>
</gene>
<name>A0A1M4ENI5_9ACTN</name>
<feature type="region of interest" description="Disordered" evidence="1">
    <location>
        <begin position="1"/>
        <end position="23"/>
    </location>
</feature>
<evidence type="ECO:0000256" key="1">
    <source>
        <dbReference type="SAM" id="MobiDB-lite"/>
    </source>
</evidence>
<evidence type="ECO:0000313" key="2">
    <source>
        <dbReference type="EMBL" id="SBP00388.1"/>
    </source>
</evidence>
<reference evidence="2" key="1">
    <citation type="submission" date="2016-04" db="EMBL/GenBank/DDBJ databases">
        <authorList>
            <person name="Evans L.H."/>
            <person name="Alamgir A."/>
            <person name="Owens N."/>
            <person name="Weber N.D."/>
            <person name="Virtaneva K."/>
            <person name="Barbian K."/>
            <person name="Babar A."/>
            <person name="Rosenke K."/>
        </authorList>
    </citation>
    <scope>NUCLEOTIDE SEQUENCE</scope>
    <source>
        <strain evidence="2">Nono1</strain>
    </source>
</reference>
<accession>A0A1M4ENI5</accession>
<proteinExistence type="predicted"/>
<dbReference type="AlphaFoldDB" id="A0A1M4ENI5"/>
<protein>
    <submittedName>
        <fullName evidence="2">Uncharacterized protein</fullName>
    </submittedName>
</protein>
<sequence>MTAPRGHLQSGPRPVRRFRANNKGRLSETSLNLALRSLSGECRLALLHAA</sequence>